<feature type="region of interest" description="Disordered" evidence="1">
    <location>
        <begin position="119"/>
        <end position="139"/>
    </location>
</feature>
<reference evidence="3" key="1">
    <citation type="journal article" date="2014" name="Int. J. Syst. Evol. Microbiol.">
        <title>Complete genome sequence of Corynebacterium casei LMG S-19264T (=DSM 44701T), isolated from a smear-ripened cheese.</title>
        <authorList>
            <consortium name="US DOE Joint Genome Institute (JGI-PGF)"/>
            <person name="Walter F."/>
            <person name="Albersmeier A."/>
            <person name="Kalinowski J."/>
            <person name="Ruckert C."/>
        </authorList>
    </citation>
    <scope>NUCLEOTIDE SEQUENCE</scope>
    <source>
        <strain evidence="3">JCM 17251</strain>
    </source>
</reference>
<dbReference type="Proteomes" id="UP000624041">
    <property type="component" value="Unassembled WGS sequence"/>
</dbReference>
<name>A0A917Y2S5_9BACI</name>
<keyword evidence="2" id="KW-0812">Transmembrane</keyword>
<evidence type="ECO:0000313" key="3">
    <source>
        <dbReference type="EMBL" id="GGN64041.1"/>
    </source>
</evidence>
<comment type="caution">
    <text evidence="3">The sequence shown here is derived from an EMBL/GenBank/DDBJ whole genome shotgun (WGS) entry which is preliminary data.</text>
</comment>
<dbReference type="EMBL" id="BMOS01000029">
    <property type="protein sequence ID" value="GGN64041.1"/>
    <property type="molecule type" value="Genomic_DNA"/>
</dbReference>
<keyword evidence="2" id="KW-0472">Membrane</keyword>
<dbReference type="AlphaFoldDB" id="A0A917Y2S5"/>
<sequence length="206" mass="23017">MKRLIDKIFSAESGQKKPLRPKYFIILGLVGVLLLLISNLFQKDDPEETEFHYEPEITEQQAESGETSSEAVADMEQLANGYQQDLETMLNKIQGVSEAEVMVNLDSSDVKVYERNLISGTQTTNEEDQSGGTRQVEDHTEDTQVVLVRQGDTEKPLLVQTKRPEVRGVFVVAKGAEQPSVKSWIIEAISSVLDVPSHRISVMPKD</sequence>
<feature type="transmembrane region" description="Helical" evidence="2">
    <location>
        <begin position="21"/>
        <end position="41"/>
    </location>
</feature>
<dbReference type="InterPro" id="IPR014195">
    <property type="entry name" value="Spore_III_AG"/>
</dbReference>
<evidence type="ECO:0000313" key="4">
    <source>
        <dbReference type="Proteomes" id="UP000624041"/>
    </source>
</evidence>
<reference evidence="3" key="2">
    <citation type="submission" date="2020-09" db="EMBL/GenBank/DDBJ databases">
        <authorList>
            <person name="Sun Q."/>
            <person name="Ohkuma M."/>
        </authorList>
    </citation>
    <scope>NUCLEOTIDE SEQUENCE</scope>
    <source>
        <strain evidence="3">JCM 17251</strain>
    </source>
</reference>
<protein>
    <submittedName>
        <fullName evidence="3">Stage III sporulation protein AG</fullName>
    </submittedName>
</protein>
<evidence type="ECO:0000256" key="1">
    <source>
        <dbReference type="SAM" id="MobiDB-lite"/>
    </source>
</evidence>
<gene>
    <name evidence="3" type="ORF">GCM10007971_31500</name>
</gene>
<dbReference type="RefSeq" id="WP_188858736.1">
    <property type="nucleotide sequence ID" value="NZ_BMOS01000029.1"/>
</dbReference>
<accession>A0A917Y2S5</accession>
<proteinExistence type="predicted"/>
<keyword evidence="4" id="KW-1185">Reference proteome</keyword>
<evidence type="ECO:0000256" key="2">
    <source>
        <dbReference type="SAM" id="Phobius"/>
    </source>
</evidence>
<organism evidence="3 4">
    <name type="scientific">Oceanobacillus indicireducens</name>
    <dbReference type="NCBI Taxonomy" id="1004261"/>
    <lineage>
        <taxon>Bacteria</taxon>
        <taxon>Bacillati</taxon>
        <taxon>Bacillota</taxon>
        <taxon>Bacilli</taxon>
        <taxon>Bacillales</taxon>
        <taxon>Bacillaceae</taxon>
        <taxon>Oceanobacillus</taxon>
    </lineage>
</organism>
<keyword evidence="2" id="KW-1133">Transmembrane helix</keyword>
<dbReference type="NCBIfam" id="TIGR02830">
    <property type="entry name" value="spore_III_AG"/>
    <property type="match status" value="1"/>
</dbReference>